<sequence length="180" mass="20149">MIKKILILTGLTLLSACSSEHEDLQEWMQNTQKQARANIKPFEAPSVKPMPPYIPPNQNGLNAFDPKRLNMIHRGANAPNLNRPKEVLENFSLENLKYVGLLENGKQTSGFIEAENHIYTVAEGNYIGQNFGLIKSITADKILLREVVEDSQGNWVFREAELLLSSGETNQDKTTPTGNK</sequence>
<dbReference type="PIRSF" id="PIRSF016481">
    <property type="entry name" value="Pilus_assembly_PilP"/>
    <property type="match status" value="1"/>
</dbReference>
<gene>
    <name evidence="1" type="ORF">NCTC12742_00444</name>
</gene>
<reference evidence="1 2" key="1">
    <citation type="submission" date="2018-12" db="EMBL/GenBank/DDBJ databases">
        <authorList>
            <consortium name="Pathogen Informatics"/>
        </authorList>
    </citation>
    <scope>NUCLEOTIDE SEQUENCE [LARGE SCALE GENOMIC DNA]</scope>
    <source>
        <strain evidence="1 2">NCTC12742</strain>
    </source>
</reference>
<protein>
    <submittedName>
        <fullName evidence="1">PilP protein</fullName>
    </submittedName>
</protein>
<dbReference type="EMBL" id="LR134533">
    <property type="protein sequence ID" value="VEJ49948.1"/>
    <property type="molecule type" value="Genomic_DNA"/>
</dbReference>
<name>A0A3S4ZBF5_9NEIS</name>
<keyword evidence="2" id="KW-1185">Reference proteome</keyword>
<dbReference type="AlphaFoldDB" id="A0A3S4ZBF5"/>
<dbReference type="Proteomes" id="UP000272771">
    <property type="component" value="Chromosome"/>
</dbReference>
<dbReference type="OrthoDB" id="5296580at2"/>
<dbReference type="PROSITE" id="PS51257">
    <property type="entry name" value="PROKAR_LIPOPROTEIN"/>
    <property type="match status" value="1"/>
</dbReference>
<evidence type="ECO:0000313" key="2">
    <source>
        <dbReference type="Proteomes" id="UP000272771"/>
    </source>
</evidence>
<organism evidence="1 2">
    <name type="scientific">Neisseria weaveri</name>
    <dbReference type="NCBI Taxonomy" id="28091"/>
    <lineage>
        <taxon>Bacteria</taxon>
        <taxon>Pseudomonadati</taxon>
        <taxon>Pseudomonadota</taxon>
        <taxon>Betaproteobacteria</taxon>
        <taxon>Neisseriales</taxon>
        <taxon>Neisseriaceae</taxon>
        <taxon>Neisseria</taxon>
    </lineage>
</organism>
<proteinExistence type="predicted"/>
<dbReference type="InterPro" id="IPR007446">
    <property type="entry name" value="PilP"/>
</dbReference>
<evidence type="ECO:0000313" key="1">
    <source>
        <dbReference type="EMBL" id="VEJ49948.1"/>
    </source>
</evidence>
<dbReference type="Gene3D" id="2.30.30.830">
    <property type="match status" value="1"/>
</dbReference>
<accession>A0A3S4ZBF5</accession>
<dbReference type="Pfam" id="PF04351">
    <property type="entry name" value="PilP"/>
    <property type="match status" value="1"/>
</dbReference>
<dbReference type="STRING" id="28091.SAMEA3174300_01125"/>